<proteinExistence type="predicted"/>
<dbReference type="OrthoDB" id="9810636at2"/>
<keyword evidence="2" id="KW-0732">Signal</keyword>
<accession>A0A417YCN0</accession>
<dbReference type="AlphaFoldDB" id="A0A417YCN0"/>
<dbReference type="PROSITE" id="PS51257">
    <property type="entry name" value="PROKAR_LIPOPROTEIN"/>
    <property type="match status" value="1"/>
</dbReference>
<protein>
    <recommendedName>
        <fullName evidence="5">ABC transporter substrate-binding protein</fullName>
    </recommendedName>
</protein>
<sequence>MKIIQALFIFSFTAFLMIGCSSTEEDPANANNSDKLTVYTSVYPFQYAVEQIGGDSVEAKTVYPPGADAHTYEPTSKDMTAIADSDAFIFIGDGMEGFATSAADALANQDVELIEIGKYKELFHGHGGGDNHDHSDHTEDGHNHGEDSHGHDEDHEHDGSEHNHEHDNSENSDTEDGHDHDGHSHGTTSDSHEENSVSITIDGLAGHYHTGDSIQLTAHLSEDSDHDHWHWYTLEPGADDWETVPDNGTATFGGEATIDGQQIKAVLFGDDHEVVAESEAVTISIDDHTGDHDPHLWIDPLRMIEISRIIKDELIALNPDAEADYNANFEGLEAELLGLDKEFSELLATKENKYIMVPHAAYGYWEERYGVKQIAISGLSTSQEPSQKQLTEVISQAEEHNLDYILYEQNSPNRLSEVIQEQIGAEDLTIHNLSVLTDEDIKNKEDYISLMRYNLEILDQVTK</sequence>
<keyword evidence="4" id="KW-1185">Reference proteome</keyword>
<comment type="caution">
    <text evidence="3">The sequence shown here is derived from an EMBL/GenBank/DDBJ whole genome shotgun (WGS) entry which is preliminary data.</text>
</comment>
<dbReference type="InterPro" id="IPR006127">
    <property type="entry name" value="ZnuA-like"/>
</dbReference>
<feature type="chain" id="PRO_5039150238" description="ABC transporter substrate-binding protein" evidence="2">
    <location>
        <begin position="17"/>
        <end position="463"/>
    </location>
</feature>
<organism evidence="3 4">
    <name type="scientific">Oceanobacillus profundus</name>
    <dbReference type="NCBI Taxonomy" id="372463"/>
    <lineage>
        <taxon>Bacteria</taxon>
        <taxon>Bacillati</taxon>
        <taxon>Bacillota</taxon>
        <taxon>Bacilli</taxon>
        <taxon>Bacillales</taxon>
        <taxon>Bacillaceae</taxon>
        <taxon>Oceanobacillus</taxon>
    </lineage>
</organism>
<evidence type="ECO:0008006" key="5">
    <source>
        <dbReference type="Google" id="ProtNLM"/>
    </source>
</evidence>
<dbReference type="GO" id="GO:0046872">
    <property type="term" value="F:metal ion binding"/>
    <property type="evidence" value="ECO:0007669"/>
    <property type="project" value="InterPro"/>
</dbReference>
<dbReference type="EMBL" id="QWEH01000014">
    <property type="protein sequence ID" value="RHW30377.1"/>
    <property type="molecule type" value="Genomic_DNA"/>
</dbReference>
<feature type="signal peptide" evidence="2">
    <location>
        <begin position="1"/>
        <end position="16"/>
    </location>
</feature>
<evidence type="ECO:0000313" key="4">
    <source>
        <dbReference type="Proteomes" id="UP000285456"/>
    </source>
</evidence>
<evidence type="ECO:0000313" key="3">
    <source>
        <dbReference type="EMBL" id="RHW30377.1"/>
    </source>
</evidence>
<dbReference type="Pfam" id="PF01297">
    <property type="entry name" value="ZnuA"/>
    <property type="match status" value="1"/>
</dbReference>
<dbReference type="Proteomes" id="UP000285456">
    <property type="component" value="Unassembled WGS sequence"/>
</dbReference>
<dbReference type="GO" id="GO:0030001">
    <property type="term" value="P:metal ion transport"/>
    <property type="evidence" value="ECO:0007669"/>
    <property type="project" value="InterPro"/>
</dbReference>
<dbReference type="PANTHER" id="PTHR42953:SF8">
    <property type="entry name" value="ZINT DOMAIN-CONTAINING PROTEIN"/>
    <property type="match status" value="1"/>
</dbReference>
<dbReference type="Gene3D" id="3.40.50.1980">
    <property type="entry name" value="Nitrogenase molybdenum iron protein domain"/>
    <property type="match status" value="3"/>
</dbReference>
<evidence type="ECO:0000256" key="1">
    <source>
        <dbReference type="SAM" id="MobiDB-lite"/>
    </source>
</evidence>
<reference evidence="3 4" key="1">
    <citation type="journal article" date="2007" name="Int. J. Syst. Evol. Microbiol.">
        <title>Oceanobacillus profundus sp. nov., isolated from a deep-sea sediment core.</title>
        <authorList>
            <person name="Kim Y.G."/>
            <person name="Choi D.H."/>
            <person name="Hyun S."/>
            <person name="Cho B.C."/>
        </authorList>
    </citation>
    <scope>NUCLEOTIDE SEQUENCE [LARGE SCALE GENOMIC DNA]</scope>
    <source>
        <strain evidence="3 4">DSM 18246</strain>
    </source>
</reference>
<evidence type="ECO:0000256" key="2">
    <source>
        <dbReference type="SAM" id="SignalP"/>
    </source>
</evidence>
<dbReference type="PANTHER" id="PTHR42953">
    <property type="entry name" value="HIGH-AFFINITY ZINC UPTAKE SYSTEM PROTEIN ZNUA-RELATED"/>
    <property type="match status" value="1"/>
</dbReference>
<name>A0A417YCN0_9BACI</name>
<gene>
    <name evidence="3" type="ORF">D1B32_17555</name>
</gene>
<feature type="region of interest" description="Disordered" evidence="1">
    <location>
        <begin position="125"/>
        <end position="195"/>
    </location>
</feature>
<dbReference type="RefSeq" id="WP_118890009.1">
    <property type="nucleotide sequence ID" value="NZ_PHUT01000001.1"/>
</dbReference>
<dbReference type="InterPro" id="IPR050492">
    <property type="entry name" value="Bact_metal-bind_prot9"/>
</dbReference>
<dbReference type="SUPFAM" id="SSF53807">
    <property type="entry name" value="Helical backbone' metal receptor"/>
    <property type="match status" value="1"/>
</dbReference>